<dbReference type="VEuPathDB" id="TrichDB:TVAGG3_0731210"/>
<protein>
    <recommendedName>
        <fullName evidence="5">Transmembrane protein</fullName>
    </recommendedName>
</protein>
<reference evidence="3" key="1">
    <citation type="submission" date="2006-10" db="EMBL/GenBank/DDBJ databases">
        <authorList>
            <person name="Amadeo P."/>
            <person name="Zhao Q."/>
            <person name="Wortman J."/>
            <person name="Fraser-Liggett C."/>
            <person name="Carlton J."/>
        </authorList>
    </citation>
    <scope>NUCLEOTIDE SEQUENCE</scope>
    <source>
        <strain evidence="3">G3</strain>
    </source>
</reference>
<evidence type="ECO:0008006" key="5">
    <source>
        <dbReference type="Google" id="ProtNLM"/>
    </source>
</evidence>
<evidence type="ECO:0000256" key="1">
    <source>
        <dbReference type="SAM" id="MobiDB-lite"/>
    </source>
</evidence>
<organism evidence="3 4">
    <name type="scientific">Trichomonas vaginalis (strain ATCC PRA-98 / G3)</name>
    <dbReference type="NCBI Taxonomy" id="412133"/>
    <lineage>
        <taxon>Eukaryota</taxon>
        <taxon>Metamonada</taxon>
        <taxon>Parabasalia</taxon>
        <taxon>Trichomonadida</taxon>
        <taxon>Trichomonadidae</taxon>
        <taxon>Trichomonas</taxon>
    </lineage>
</organism>
<dbReference type="AlphaFoldDB" id="A2G6I5"/>
<name>A2G6I5_TRIV3</name>
<dbReference type="VEuPathDB" id="TrichDB:TVAG_074030"/>
<evidence type="ECO:0000256" key="2">
    <source>
        <dbReference type="SAM" id="Phobius"/>
    </source>
</evidence>
<dbReference type="KEGG" id="tva:4744885"/>
<dbReference type="RefSeq" id="XP_001300165.1">
    <property type="nucleotide sequence ID" value="XM_001300164.1"/>
</dbReference>
<dbReference type="InParanoid" id="A2G6I5"/>
<accession>A2G6I5</accession>
<proteinExistence type="predicted"/>
<keyword evidence="2" id="KW-0472">Membrane</keyword>
<feature type="transmembrane region" description="Helical" evidence="2">
    <location>
        <begin position="210"/>
        <end position="227"/>
    </location>
</feature>
<sequence length="504" mass="58322">MNQSVGEKVEEKQSLVRPKSSSSSQSPHNYIAKALVPLSSLVLILIISQYTDKLMQQSFEISNVIPPPVYGAYIFDIKLNEIPKTFQFFDVTLYFTCQSPPAKPFNVKIFYNDTISNKINNVTRQVTLLRPNAFSTVVLKKSYLLSKLKDDIYFKIQNIPEEVTGFLIQIRGISLSTYYFSYIHLAFACIALLIVGFSVFRIYLRKSYNTNNLLNITFFISCIGYIFPYDMLNISSINFIPPILTSFFPGFFCYFSFQILEDAGPLVPLPVIFKENTTLRLSICLSIFCCLCEMFRSSDFKYIFLMLFFVAFLVYTYYIRALYKVMQCQQKRIEESYAMWLRSLFLVISLLFLGKDIQFYISIPYQICKSIEILSTWTVIGTTIATLNIISASDSNSFQNVSVSKDDGKFLSSLFESPETNNNNRYVQNDDFTTTQLVDGIFNKEYPEESFGGQAYYNPQGYDQYPPVYEDQYMNQGGYGRPMYEPGMYQNENIQNQMYLQSFY</sequence>
<gene>
    <name evidence="3" type="ORF">TVAG_074030</name>
</gene>
<feature type="transmembrane region" description="Helical" evidence="2">
    <location>
        <begin position="179"/>
        <end position="204"/>
    </location>
</feature>
<evidence type="ECO:0000313" key="4">
    <source>
        <dbReference type="Proteomes" id="UP000001542"/>
    </source>
</evidence>
<reference evidence="3" key="2">
    <citation type="journal article" date="2007" name="Science">
        <title>Draft genome sequence of the sexually transmitted pathogen Trichomonas vaginalis.</title>
        <authorList>
            <person name="Carlton J.M."/>
            <person name="Hirt R.P."/>
            <person name="Silva J.C."/>
            <person name="Delcher A.L."/>
            <person name="Schatz M."/>
            <person name="Zhao Q."/>
            <person name="Wortman J.R."/>
            <person name="Bidwell S.L."/>
            <person name="Alsmark U.C.M."/>
            <person name="Besteiro S."/>
            <person name="Sicheritz-Ponten T."/>
            <person name="Noel C.J."/>
            <person name="Dacks J.B."/>
            <person name="Foster P.G."/>
            <person name="Simillion C."/>
            <person name="Van de Peer Y."/>
            <person name="Miranda-Saavedra D."/>
            <person name="Barton G.J."/>
            <person name="Westrop G.D."/>
            <person name="Mueller S."/>
            <person name="Dessi D."/>
            <person name="Fiori P.L."/>
            <person name="Ren Q."/>
            <person name="Paulsen I."/>
            <person name="Zhang H."/>
            <person name="Bastida-Corcuera F.D."/>
            <person name="Simoes-Barbosa A."/>
            <person name="Brown M.T."/>
            <person name="Hayes R.D."/>
            <person name="Mukherjee M."/>
            <person name="Okumura C.Y."/>
            <person name="Schneider R."/>
            <person name="Smith A.J."/>
            <person name="Vanacova S."/>
            <person name="Villalvazo M."/>
            <person name="Haas B.J."/>
            <person name="Pertea M."/>
            <person name="Feldblyum T.V."/>
            <person name="Utterback T.R."/>
            <person name="Shu C.L."/>
            <person name="Osoegawa K."/>
            <person name="de Jong P.J."/>
            <person name="Hrdy I."/>
            <person name="Horvathova L."/>
            <person name="Zubacova Z."/>
            <person name="Dolezal P."/>
            <person name="Malik S.B."/>
            <person name="Logsdon J.M. Jr."/>
            <person name="Henze K."/>
            <person name="Gupta A."/>
            <person name="Wang C.C."/>
            <person name="Dunne R.L."/>
            <person name="Upcroft J.A."/>
            <person name="Upcroft P."/>
            <person name="White O."/>
            <person name="Salzberg S.L."/>
            <person name="Tang P."/>
            <person name="Chiu C.-H."/>
            <person name="Lee Y.-S."/>
            <person name="Embley T.M."/>
            <person name="Coombs G.H."/>
            <person name="Mottram J.C."/>
            <person name="Tachezy J."/>
            <person name="Fraser-Liggett C.M."/>
            <person name="Johnson P.J."/>
        </authorList>
    </citation>
    <scope>NUCLEOTIDE SEQUENCE [LARGE SCALE GENOMIC DNA]</scope>
    <source>
        <strain evidence="3">G3</strain>
    </source>
</reference>
<feature type="transmembrane region" description="Helical" evidence="2">
    <location>
        <begin position="339"/>
        <end position="361"/>
    </location>
</feature>
<dbReference type="Proteomes" id="UP000001542">
    <property type="component" value="Unassembled WGS sequence"/>
</dbReference>
<evidence type="ECO:0000313" key="3">
    <source>
        <dbReference type="EMBL" id="EAX87235.1"/>
    </source>
</evidence>
<feature type="transmembrane region" description="Helical" evidence="2">
    <location>
        <begin position="302"/>
        <end position="319"/>
    </location>
</feature>
<keyword evidence="4" id="KW-1185">Reference proteome</keyword>
<feature type="region of interest" description="Disordered" evidence="1">
    <location>
        <begin position="1"/>
        <end position="27"/>
    </location>
</feature>
<keyword evidence="2" id="KW-1133">Transmembrane helix</keyword>
<keyword evidence="2" id="KW-0812">Transmembrane</keyword>
<dbReference type="SMR" id="A2G6I5"/>
<dbReference type="EMBL" id="DS114485">
    <property type="protein sequence ID" value="EAX87235.1"/>
    <property type="molecule type" value="Genomic_DNA"/>
</dbReference>